<feature type="compositionally biased region" description="Basic and acidic residues" evidence="1">
    <location>
        <begin position="709"/>
        <end position="719"/>
    </location>
</feature>
<feature type="compositionally biased region" description="Low complexity" evidence="1">
    <location>
        <begin position="631"/>
        <end position="708"/>
    </location>
</feature>
<feature type="compositionally biased region" description="Basic and acidic residues" evidence="1">
    <location>
        <begin position="728"/>
        <end position="744"/>
    </location>
</feature>
<dbReference type="Pfam" id="PF20245">
    <property type="entry name" value="DUF6600"/>
    <property type="match status" value="1"/>
</dbReference>
<dbReference type="Proteomes" id="UP000294599">
    <property type="component" value="Unassembled WGS sequence"/>
</dbReference>
<dbReference type="Pfam" id="PF04773">
    <property type="entry name" value="FecR"/>
    <property type="match status" value="1"/>
</dbReference>
<gene>
    <name evidence="3" type="ORF">EDC25_101300</name>
</gene>
<organism evidence="3 4">
    <name type="scientific">Pseudofulvimonas gallinarii</name>
    <dbReference type="NCBI Taxonomy" id="634155"/>
    <lineage>
        <taxon>Bacteria</taxon>
        <taxon>Pseudomonadati</taxon>
        <taxon>Pseudomonadota</taxon>
        <taxon>Gammaproteobacteria</taxon>
        <taxon>Lysobacterales</taxon>
        <taxon>Rhodanobacteraceae</taxon>
        <taxon>Pseudofulvimonas</taxon>
    </lineage>
</organism>
<dbReference type="PANTHER" id="PTHR38731:SF3">
    <property type="entry name" value="BLL6125 PROTEIN"/>
    <property type="match status" value="1"/>
</dbReference>
<protein>
    <submittedName>
        <fullName evidence="3">FecR family protein</fullName>
    </submittedName>
</protein>
<dbReference type="InterPro" id="IPR006860">
    <property type="entry name" value="FecR"/>
</dbReference>
<dbReference type="RefSeq" id="WP_132577170.1">
    <property type="nucleotide sequence ID" value="NZ_JBHLWF010000005.1"/>
</dbReference>
<dbReference type="PANTHER" id="PTHR38731">
    <property type="entry name" value="LIPL45-RELATED LIPOPROTEIN-RELATED"/>
    <property type="match status" value="1"/>
</dbReference>
<dbReference type="AlphaFoldDB" id="A0A4S3KTS9"/>
<sequence>MKSINSFRLRCSQALIAAMLFVVAGVVLADPPGRVARLAYLGGEVSFAPAGEDAWFDAHLNRPLVHGDRLWTGRNGRVELQLGGAVARLDRNTGFEFLNLDDELAQIQLTEGTINLRVDYIHPGQIYEIDTPTLAFVVSQPGEYRLDVSGNADMTQVTVFDGAAEVYGEYGRSQRVFANSSTRFFDPGLRDVERVAMPRADEFDRWAFARNDRYLRSPSRQYVSEELIGYADLDEYGSWRHVADYGHVWFPRRVAAGWAPYRDGHWSWIEPWGWTWVDNAPWGFAPFHYGRWVYVSSGWGWLPGPRNVRPVYAPALVAFVGGSNWSVTVTSGPPIGWFPLGPRDVYVPWYRSSRDYFGRVNVHNTTIINNTYVTNIYNDYYVQGRPLRRDFTFRGAANAMTVVPRDSFVSAQNAAEAMARSRLRPAQLGDAELLTRAPVAPTRDSLVAGASRNIAPPARSFERGVIARTRPAEPVAPFNVRQSAIVRNGGEPLAADQMRRVNAENAKPRSRNIAVVGQPGGDTSRAPAAAAGQGTPAPAARGTPGSTGEQVRAPAATPGATEPRSRGLPASENARSRAADTSRATPQAQPEQGVPLPRTRAPAGNERQGAPVTRDQRTPGTVAPAARERTAAPARGIAPTAPQTAPRTTTTVREAPATRSTPSAPPAQRSTPAPAARSAPASAPRAAPAPAPRSAAPSAPVRSAPAQEPRSRSAPEPERPAAPARGNSSDRTDSRGRDRARQER</sequence>
<proteinExistence type="predicted"/>
<name>A0A4S3KTS9_9GAMM</name>
<comment type="caution">
    <text evidence="3">The sequence shown here is derived from an EMBL/GenBank/DDBJ whole genome shotgun (WGS) entry which is preliminary data.</text>
</comment>
<dbReference type="OrthoDB" id="5485224at2"/>
<feature type="region of interest" description="Disordered" evidence="1">
    <location>
        <begin position="503"/>
        <end position="744"/>
    </location>
</feature>
<evidence type="ECO:0000313" key="3">
    <source>
        <dbReference type="EMBL" id="TCT01430.1"/>
    </source>
</evidence>
<reference evidence="3 4" key="1">
    <citation type="submission" date="2019-03" db="EMBL/GenBank/DDBJ databases">
        <title>Genomic Encyclopedia of Type Strains, Phase IV (KMG-IV): sequencing the most valuable type-strain genomes for metagenomic binning, comparative biology and taxonomic classification.</title>
        <authorList>
            <person name="Goeker M."/>
        </authorList>
    </citation>
    <scope>NUCLEOTIDE SEQUENCE [LARGE SCALE GENOMIC DNA]</scope>
    <source>
        <strain evidence="3 4">DSM 21944</strain>
    </source>
</reference>
<dbReference type="EMBL" id="SMAF01000001">
    <property type="protein sequence ID" value="TCT01430.1"/>
    <property type="molecule type" value="Genomic_DNA"/>
</dbReference>
<accession>A0A4S3KTS9</accession>
<evidence type="ECO:0000313" key="4">
    <source>
        <dbReference type="Proteomes" id="UP000294599"/>
    </source>
</evidence>
<keyword evidence="4" id="KW-1185">Reference proteome</keyword>
<evidence type="ECO:0000256" key="1">
    <source>
        <dbReference type="SAM" id="MobiDB-lite"/>
    </source>
</evidence>
<evidence type="ECO:0000259" key="2">
    <source>
        <dbReference type="Pfam" id="PF04773"/>
    </source>
</evidence>
<feature type="compositionally biased region" description="Low complexity" evidence="1">
    <location>
        <begin position="523"/>
        <end position="548"/>
    </location>
</feature>
<feature type="domain" description="FecR protein" evidence="2">
    <location>
        <begin position="68"/>
        <end position="164"/>
    </location>
</feature>
<dbReference type="InterPro" id="IPR046535">
    <property type="entry name" value="DUF6600"/>
</dbReference>